<dbReference type="InterPro" id="IPR005170">
    <property type="entry name" value="Transptr-assoc_dom"/>
</dbReference>
<comment type="subcellular location">
    <subcellularLocation>
        <location evidence="1">Cell membrane</location>
        <topology evidence="1">Multi-pass membrane protein</topology>
    </subcellularLocation>
</comment>
<dbReference type="InterPro" id="IPR036318">
    <property type="entry name" value="FAD-bd_PCMH-like_sf"/>
</dbReference>
<dbReference type="AlphaFoldDB" id="A0AAU7DCW0"/>
<feature type="domain" description="CBS" evidence="12">
    <location>
        <begin position="331"/>
        <end position="388"/>
    </location>
</feature>
<dbReference type="SUPFAM" id="SSF54631">
    <property type="entry name" value="CBS-domain pair"/>
    <property type="match status" value="1"/>
</dbReference>
<evidence type="ECO:0000256" key="2">
    <source>
        <dbReference type="ARBA" id="ARBA00022475"/>
    </source>
</evidence>
<evidence type="ECO:0000256" key="4">
    <source>
        <dbReference type="ARBA" id="ARBA00022737"/>
    </source>
</evidence>
<dbReference type="InterPro" id="IPR044751">
    <property type="entry name" value="Ion_transp-like_CBS"/>
</dbReference>
<keyword evidence="3 9" id="KW-0812">Transmembrane</keyword>
<feature type="domain" description="CNNM transmembrane" evidence="13">
    <location>
        <begin position="1"/>
        <end position="210"/>
    </location>
</feature>
<dbReference type="Gene3D" id="3.90.1280.20">
    <property type="match status" value="1"/>
</dbReference>
<keyword evidence="6 8" id="KW-0129">CBS domain</keyword>
<dbReference type="Pfam" id="PF00571">
    <property type="entry name" value="CBS"/>
    <property type="match status" value="2"/>
</dbReference>
<dbReference type="Gene3D" id="3.30.465.10">
    <property type="match status" value="1"/>
</dbReference>
<keyword evidence="5 9" id="KW-1133">Transmembrane helix</keyword>
<organism evidence="14">
    <name type="scientific">Telmatobacter sp. DSM 110680</name>
    <dbReference type="NCBI Taxonomy" id="3036704"/>
    <lineage>
        <taxon>Bacteria</taxon>
        <taxon>Pseudomonadati</taxon>
        <taxon>Acidobacteriota</taxon>
        <taxon>Terriglobia</taxon>
        <taxon>Terriglobales</taxon>
        <taxon>Acidobacteriaceae</taxon>
        <taxon>Telmatobacter</taxon>
    </lineage>
</organism>
<keyword evidence="7 9" id="KW-0472">Membrane</keyword>
<dbReference type="PROSITE" id="PS51846">
    <property type="entry name" value="CNNM"/>
    <property type="match status" value="1"/>
</dbReference>
<feature type="transmembrane region" description="Helical" evidence="11">
    <location>
        <begin position="100"/>
        <end position="126"/>
    </location>
</feature>
<dbReference type="Gene3D" id="3.10.580.10">
    <property type="entry name" value="CBS-domain"/>
    <property type="match status" value="1"/>
</dbReference>
<dbReference type="InterPro" id="IPR051676">
    <property type="entry name" value="UPF0053_domain"/>
</dbReference>
<dbReference type="EMBL" id="CP121196">
    <property type="protein sequence ID" value="XBH15524.1"/>
    <property type="molecule type" value="Genomic_DNA"/>
</dbReference>
<evidence type="ECO:0000259" key="12">
    <source>
        <dbReference type="PROSITE" id="PS51371"/>
    </source>
</evidence>
<dbReference type="SUPFAM" id="SSF56176">
    <property type="entry name" value="FAD-binding/transporter-associated domain-like"/>
    <property type="match status" value="1"/>
</dbReference>
<feature type="region of interest" description="Disordered" evidence="10">
    <location>
        <begin position="288"/>
        <end position="312"/>
    </location>
</feature>
<evidence type="ECO:0000256" key="6">
    <source>
        <dbReference type="ARBA" id="ARBA00023122"/>
    </source>
</evidence>
<protein>
    <submittedName>
        <fullName evidence="14">Hemolysin family protein</fullName>
    </submittedName>
</protein>
<accession>A0AAU7DCW0</accession>
<sequence>MHGLPLLQVVAVAMLILANAFFVAAEFAMVSTRDTRIEQLLAAKVPGARAVRRLQHELEYFLPAVQLGVTLCSLAIGWIGEPLAANVVLGWIDLLPQPPAHAALFAQVASVTAVAIGFAIITYFHVTVGELVPKSLALRRAEALAVAVAPPMLIFMRMARPAVRLLKSSAAILLRGFDIPMTERAAVHSPEELKLITTAARRLGLLPRFQETIIHRAIELDDVPVREIMTPRQRIFSLPSNMPLEEASAQVIEHMNSRVPVYDETLGPEHIIGVVYSKDLARLMFFRPKPKERPPGPQPVASPVAQSDAVPVRPGSPQLGLPFMELRLRQVMREVLVVPETKSALALLREFQKRRRQMAIVVDEFGSTVGLVTAEDAIEQLTGELEDEFDDPARPVLANAQGTLVLEGSANLRDLETQMQWSLPRDGGVETLAGFMLARLGHIPRSGESVEYNGRRLSVLEMEGRRIAKIRVDKLEASESTVTPTA</sequence>
<feature type="transmembrane region" description="Helical" evidence="11">
    <location>
        <begin position="6"/>
        <end position="30"/>
    </location>
</feature>
<evidence type="ECO:0000256" key="3">
    <source>
        <dbReference type="ARBA" id="ARBA00022692"/>
    </source>
</evidence>
<evidence type="ECO:0000256" key="5">
    <source>
        <dbReference type="ARBA" id="ARBA00022989"/>
    </source>
</evidence>
<evidence type="ECO:0000313" key="14">
    <source>
        <dbReference type="EMBL" id="XBH15524.1"/>
    </source>
</evidence>
<evidence type="ECO:0000256" key="8">
    <source>
        <dbReference type="PROSITE-ProRule" id="PRU00703"/>
    </source>
</evidence>
<dbReference type="InterPro" id="IPR016169">
    <property type="entry name" value="FAD-bd_PCMH_sub2"/>
</dbReference>
<dbReference type="RefSeq" id="WP_348260757.1">
    <property type="nucleotide sequence ID" value="NZ_CP121196.1"/>
</dbReference>
<evidence type="ECO:0000256" key="11">
    <source>
        <dbReference type="SAM" id="Phobius"/>
    </source>
</evidence>
<keyword evidence="4" id="KW-0677">Repeat</keyword>
<evidence type="ECO:0000256" key="7">
    <source>
        <dbReference type="ARBA" id="ARBA00023136"/>
    </source>
</evidence>
<dbReference type="SMART" id="SM01091">
    <property type="entry name" value="CorC_HlyC"/>
    <property type="match status" value="1"/>
</dbReference>
<dbReference type="Pfam" id="PF03471">
    <property type="entry name" value="CorC_HlyC"/>
    <property type="match status" value="1"/>
</dbReference>
<feature type="transmembrane region" description="Helical" evidence="11">
    <location>
        <begin position="60"/>
        <end position="80"/>
    </location>
</feature>
<name>A0AAU7DCW0_9BACT</name>
<dbReference type="PROSITE" id="PS51371">
    <property type="entry name" value="CBS"/>
    <property type="match status" value="2"/>
</dbReference>
<dbReference type="SMART" id="SM00116">
    <property type="entry name" value="CBS"/>
    <property type="match status" value="2"/>
</dbReference>
<dbReference type="InterPro" id="IPR000644">
    <property type="entry name" value="CBS_dom"/>
</dbReference>
<dbReference type="CDD" id="cd04590">
    <property type="entry name" value="CBS_pair_CorC_HlyC_assoc"/>
    <property type="match status" value="1"/>
</dbReference>
<keyword evidence="2" id="KW-1003">Cell membrane</keyword>
<evidence type="ECO:0000259" key="13">
    <source>
        <dbReference type="PROSITE" id="PS51846"/>
    </source>
</evidence>
<dbReference type="InterPro" id="IPR046342">
    <property type="entry name" value="CBS_dom_sf"/>
</dbReference>
<dbReference type="PANTHER" id="PTHR43099:SF5">
    <property type="entry name" value="HLYC_CORC FAMILY TRANSPORTER"/>
    <property type="match status" value="1"/>
</dbReference>
<evidence type="ECO:0000256" key="1">
    <source>
        <dbReference type="ARBA" id="ARBA00004651"/>
    </source>
</evidence>
<reference evidence="14" key="1">
    <citation type="submission" date="2023-03" db="EMBL/GenBank/DDBJ databases">
        <title>Edaphobacter sp.</title>
        <authorList>
            <person name="Huber K.J."/>
            <person name="Papendorf J."/>
            <person name="Pilke C."/>
            <person name="Bunk B."/>
            <person name="Sproeer C."/>
            <person name="Pester M."/>
        </authorList>
    </citation>
    <scope>NUCLEOTIDE SEQUENCE</scope>
    <source>
        <strain evidence="14">DSM 110680</strain>
    </source>
</reference>
<proteinExistence type="predicted"/>
<evidence type="ECO:0000256" key="10">
    <source>
        <dbReference type="SAM" id="MobiDB-lite"/>
    </source>
</evidence>
<gene>
    <name evidence="14" type="ORF">P8935_13190</name>
</gene>
<dbReference type="GO" id="GO:0005886">
    <property type="term" value="C:plasma membrane"/>
    <property type="evidence" value="ECO:0007669"/>
    <property type="project" value="UniProtKB-SubCell"/>
</dbReference>
<dbReference type="Pfam" id="PF01595">
    <property type="entry name" value="CNNM"/>
    <property type="match status" value="1"/>
</dbReference>
<feature type="domain" description="CBS" evidence="12">
    <location>
        <begin position="229"/>
        <end position="292"/>
    </location>
</feature>
<evidence type="ECO:0000256" key="9">
    <source>
        <dbReference type="PROSITE-ProRule" id="PRU01193"/>
    </source>
</evidence>
<dbReference type="PANTHER" id="PTHR43099">
    <property type="entry name" value="UPF0053 PROTEIN YRKA"/>
    <property type="match status" value="1"/>
</dbReference>
<feature type="transmembrane region" description="Helical" evidence="11">
    <location>
        <begin position="138"/>
        <end position="159"/>
    </location>
</feature>
<dbReference type="InterPro" id="IPR002550">
    <property type="entry name" value="CNNM"/>
</dbReference>
<dbReference type="GO" id="GO:0050660">
    <property type="term" value="F:flavin adenine dinucleotide binding"/>
    <property type="evidence" value="ECO:0007669"/>
    <property type="project" value="InterPro"/>
</dbReference>